<protein>
    <submittedName>
        <fullName evidence="3">Twitching motility protein PilT</fullName>
    </submittedName>
</protein>
<sequence length="382" mass="42314">MEHLRDPHTKVYPAGGNLYSISDLLHSITDPEYMVDGLPRISDYHFKVGEPIRYRLDSSLVSIPGGEALTQEAIEGLIFPLLVPERIAEIQAGGPIDIDCGYEFDGDEEKYNFRLNVFQDRHGMAATMRMLPPKPPSIERVGFPYDDIWEDLVSLKQGLVLISGITGSGKSTTIASILNHINETRPDRIITLEDPIEYLYESKAAMISQREVGVHVESFARGLRSALREDPDMIFVGEIRDVETAALAISAAETGHLVFSTVHTRDAIGSVTRLIDMFPTGRERELTTQLSMNLRTVISQKLVPSATGKGRIIAMEVLRNIAGVGNLIRSGKIHQLYSSMETKGSEGMITMEQALLELYNDGKITAETALAFANREEIADRL</sequence>
<dbReference type="Pfam" id="PF00437">
    <property type="entry name" value="T2SSE"/>
    <property type="match status" value="1"/>
</dbReference>
<feature type="domain" description="AAA+ ATPase" evidence="2">
    <location>
        <begin position="156"/>
        <end position="282"/>
    </location>
</feature>
<accession>A0A8J3GCM3</accession>
<dbReference type="InterPro" id="IPR001482">
    <property type="entry name" value="T2SS/T4SS_dom"/>
</dbReference>
<evidence type="ECO:0000313" key="4">
    <source>
        <dbReference type="Proteomes" id="UP000642829"/>
    </source>
</evidence>
<dbReference type="NCBIfam" id="TIGR01420">
    <property type="entry name" value="pilT_fam"/>
    <property type="match status" value="1"/>
</dbReference>
<dbReference type="Proteomes" id="UP000642829">
    <property type="component" value="Unassembled WGS sequence"/>
</dbReference>
<dbReference type="PANTHER" id="PTHR30486:SF6">
    <property type="entry name" value="TYPE IV PILUS RETRACTATION ATPASE PILT"/>
    <property type="match status" value="1"/>
</dbReference>
<dbReference type="PANTHER" id="PTHR30486">
    <property type="entry name" value="TWITCHING MOTILITY PROTEIN PILT"/>
    <property type="match status" value="1"/>
</dbReference>
<organism evidence="3 4">
    <name type="scientific">Cerasicoccus arenae</name>
    <dbReference type="NCBI Taxonomy" id="424488"/>
    <lineage>
        <taxon>Bacteria</taxon>
        <taxon>Pseudomonadati</taxon>
        <taxon>Verrucomicrobiota</taxon>
        <taxon>Opitutia</taxon>
        <taxon>Puniceicoccales</taxon>
        <taxon>Cerasicoccaceae</taxon>
        <taxon>Cerasicoccus</taxon>
    </lineage>
</organism>
<dbReference type="SMART" id="SM00382">
    <property type="entry name" value="AAA"/>
    <property type="match status" value="1"/>
</dbReference>
<dbReference type="GO" id="GO:0005524">
    <property type="term" value="F:ATP binding"/>
    <property type="evidence" value="ECO:0007669"/>
    <property type="project" value="InterPro"/>
</dbReference>
<comment type="caution">
    <text evidence="3">The sequence shown here is derived from an EMBL/GenBank/DDBJ whole genome shotgun (WGS) entry which is preliminary data.</text>
</comment>
<dbReference type="InterPro" id="IPR006321">
    <property type="entry name" value="PilT/PilU"/>
</dbReference>
<keyword evidence="4" id="KW-1185">Reference proteome</keyword>
<proteinExistence type="inferred from homology"/>
<dbReference type="SUPFAM" id="SSF52540">
    <property type="entry name" value="P-loop containing nucleoside triphosphate hydrolases"/>
    <property type="match status" value="1"/>
</dbReference>
<dbReference type="InterPro" id="IPR003593">
    <property type="entry name" value="AAA+_ATPase"/>
</dbReference>
<dbReference type="InterPro" id="IPR027417">
    <property type="entry name" value="P-loop_NTPase"/>
</dbReference>
<evidence type="ECO:0000259" key="2">
    <source>
        <dbReference type="SMART" id="SM00382"/>
    </source>
</evidence>
<reference evidence="3" key="1">
    <citation type="journal article" date="2014" name="Int. J. Syst. Evol. Microbiol.">
        <title>Complete genome sequence of Corynebacterium casei LMG S-19264T (=DSM 44701T), isolated from a smear-ripened cheese.</title>
        <authorList>
            <consortium name="US DOE Joint Genome Institute (JGI-PGF)"/>
            <person name="Walter F."/>
            <person name="Albersmeier A."/>
            <person name="Kalinowski J."/>
            <person name="Ruckert C."/>
        </authorList>
    </citation>
    <scope>NUCLEOTIDE SEQUENCE</scope>
    <source>
        <strain evidence="3">KCTC 12870</strain>
    </source>
</reference>
<dbReference type="GO" id="GO:0016887">
    <property type="term" value="F:ATP hydrolysis activity"/>
    <property type="evidence" value="ECO:0007669"/>
    <property type="project" value="InterPro"/>
</dbReference>
<dbReference type="EMBL" id="BMXG01000007">
    <property type="protein sequence ID" value="GHB99595.1"/>
    <property type="molecule type" value="Genomic_DNA"/>
</dbReference>
<dbReference type="AlphaFoldDB" id="A0A8J3GCM3"/>
<gene>
    <name evidence="3" type="ORF">GCM10007047_14840</name>
</gene>
<evidence type="ECO:0000313" key="3">
    <source>
        <dbReference type="EMBL" id="GHB99595.1"/>
    </source>
</evidence>
<comment type="similarity">
    <text evidence="1">Belongs to the GSP E family.</text>
</comment>
<reference evidence="3" key="2">
    <citation type="submission" date="2020-09" db="EMBL/GenBank/DDBJ databases">
        <authorList>
            <person name="Sun Q."/>
            <person name="Kim S."/>
        </authorList>
    </citation>
    <scope>NUCLEOTIDE SEQUENCE</scope>
    <source>
        <strain evidence="3">KCTC 12870</strain>
    </source>
</reference>
<evidence type="ECO:0000256" key="1">
    <source>
        <dbReference type="ARBA" id="ARBA00006611"/>
    </source>
</evidence>
<dbReference type="Gene3D" id="3.40.50.300">
    <property type="entry name" value="P-loop containing nucleotide triphosphate hydrolases"/>
    <property type="match status" value="1"/>
</dbReference>
<dbReference type="Gene3D" id="3.30.450.90">
    <property type="match status" value="1"/>
</dbReference>
<dbReference type="CDD" id="cd01131">
    <property type="entry name" value="PilT"/>
    <property type="match status" value="1"/>
</dbReference>
<dbReference type="InterPro" id="IPR050921">
    <property type="entry name" value="T4SS_GSP_E_ATPase"/>
</dbReference>
<dbReference type="RefSeq" id="WP_189513517.1">
    <property type="nucleotide sequence ID" value="NZ_BMXG01000007.1"/>
</dbReference>
<name>A0A8J3GCM3_9BACT</name>